<proteinExistence type="predicted"/>
<dbReference type="OrthoDB" id="10382362at2759"/>
<reference evidence="2" key="2">
    <citation type="submission" date="2015-01" db="EMBL/GenBank/DDBJ databases">
        <title>Evolutionary Origins and Diversification of the Mycorrhizal Mutualists.</title>
        <authorList>
            <consortium name="DOE Joint Genome Institute"/>
            <consortium name="Mycorrhizal Genomics Consortium"/>
            <person name="Kohler A."/>
            <person name="Kuo A."/>
            <person name="Nagy L.G."/>
            <person name="Floudas D."/>
            <person name="Copeland A."/>
            <person name="Barry K.W."/>
            <person name="Cichocki N."/>
            <person name="Veneault-Fourrey C."/>
            <person name="LaButti K."/>
            <person name="Lindquist E.A."/>
            <person name="Lipzen A."/>
            <person name="Lundell T."/>
            <person name="Morin E."/>
            <person name="Murat C."/>
            <person name="Riley R."/>
            <person name="Ohm R."/>
            <person name="Sun H."/>
            <person name="Tunlid A."/>
            <person name="Henrissat B."/>
            <person name="Grigoriev I.V."/>
            <person name="Hibbett D.S."/>
            <person name="Martin F."/>
        </authorList>
    </citation>
    <scope>NUCLEOTIDE SEQUENCE [LARGE SCALE GENOMIC DNA]</scope>
    <source>
        <strain evidence="2">441</strain>
    </source>
</reference>
<dbReference type="HOGENOM" id="CLU_2776675_0_0_1"/>
<reference evidence="1 2" key="1">
    <citation type="submission" date="2014-04" db="EMBL/GenBank/DDBJ databases">
        <authorList>
            <consortium name="DOE Joint Genome Institute"/>
            <person name="Kuo A."/>
            <person name="Kohler A."/>
            <person name="Costa M.D."/>
            <person name="Nagy L.G."/>
            <person name="Floudas D."/>
            <person name="Copeland A."/>
            <person name="Barry K.W."/>
            <person name="Cichocki N."/>
            <person name="Veneault-Fourrey C."/>
            <person name="LaButti K."/>
            <person name="Lindquist E.A."/>
            <person name="Lipzen A."/>
            <person name="Lundell T."/>
            <person name="Morin E."/>
            <person name="Murat C."/>
            <person name="Sun H."/>
            <person name="Tunlid A."/>
            <person name="Henrissat B."/>
            <person name="Grigoriev I.V."/>
            <person name="Hibbett D.S."/>
            <person name="Martin F."/>
            <person name="Nordberg H.P."/>
            <person name="Cantor M.N."/>
            <person name="Hua S.X."/>
        </authorList>
    </citation>
    <scope>NUCLEOTIDE SEQUENCE [LARGE SCALE GENOMIC DNA]</scope>
    <source>
        <strain evidence="1 2">441</strain>
    </source>
</reference>
<dbReference type="Proteomes" id="UP000054018">
    <property type="component" value="Unassembled WGS sequence"/>
</dbReference>
<keyword evidence="2" id="KW-1185">Reference proteome</keyword>
<sequence>MPEDFTHALHSVGLDSSDLNTGLDSSDLDNDTSNLEELQELHRVMCELPLDASAPQLHTALGTAQLAYSKLHIEMKKL</sequence>
<name>A0A0C9ZT35_9AGAM</name>
<accession>A0A0C9ZT35</accession>
<protein>
    <submittedName>
        <fullName evidence="1">Uncharacterized protein</fullName>
    </submittedName>
</protein>
<evidence type="ECO:0000313" key="2">
    <source>
        <dbReference type="Proteomes" id="UP000054018"/>
    </source>
</evidence>
<evidence type="ECO:0000313" key="1">
    <source>
        <dbReference type="EMBL" id="KIK25422.1"/>
    </source>
</evidence>
<gene>
    <name evidence="1" type="ORF">PISMIDRAFT_9622</name>
</gene>
<dbReference type="EMBL" id="KN833708">
    <property type="protein sequence ID" value="KIK25422.1"/>
    <property type="molecule type" value="Genomic_DNA"/>
</dbReference>
<organism evidence="1 2">
    <name type="scientific">Pisolithus microcarpus 441</name>
    <dbReference type="NCBI Taxonomy" id="765257"/>
    <lineage>
        <taxon>Eukaryota</taxon>
        <taxon>Fungi</taxon>
        <taxon>Dikarya</taxon>
        <taxon>Basidiomycota</taxon>
        <taxon>Agaricomycotina</taxon>
        <taxon>Agaricomycetes</taxon>
        <taxon>Agaricomycetidae</taxon>
        <taxon>Boletales</taxon>
        <taxon>Sclerodermatineae</taxon>
        <taxon>Pisolithaceae</taxon>
        <taxon>Pisolithus</taxon>
    </lineage>
</organism>
<dbReference type="AlphaFoldDB" id="A0A0C9ZT35"/>